<dbReference type="RefSeq" id="WP_046134198.1">
    <property type="nucleotide sequence ID" value="NZ_FQVC01000004.1"/>
</dbReference>
<dbReference type="Proteomes" id="UP000033608">
    <property type="component" value="Unassembled WGS sequence"/>
</dbReference>
<feature type="transmembrane region" description="Helical" evidence="1">
    <location>
        <begin position="55"/>
        <end position="75"/>
    </location>
</feature>
<dbReference type="AlphaFoldDB" id="A0A0F5LUJ1"/>
<feature type="transmembrane region" description="Helical" evidence="1">
    <location>
        <begin position="87"/>
        <end position="107"/>
    </location>
</feature>
<gene>
    <name evidence="2" type="ORF">VW29_04990</name>
</gene>
<dbReference type="Pfam" id="PF03729">
    <property type="entry name" value="DUF308"/>
    <property type="match status" value="2"/>
</dbReference>
<feature type="transmembrane region" description="Helical" evidence="1">
    <location>
        <begin position="119"/>
        <end position="138"/>
    </location>
</feature>
<keyword evidence="1" id="KW-1133">Transmembrane helix</keyword>
<feature type="transmembrane region" description="Helical" evidence="1">
    <location>
        <begin position="7"/>
        <end position="35"/>
    </location>
</feature>
<keyword evidence="1" id="KW-0812">Transmembrane</keyword>
<feature type="transmembrane region" description="Helical" evidence="1">
    <location>
        <begin position="145"/>
        <end position="166"/>
    </location>
</feature>
<evidence type="ECO:0000256" key="1">
    <source>
        <dbReference type="SAM" id="Phobius"/>
    </source>
</evidence>
<keyword evidence="1" id="KW-0472">Membrane</keyword>
<reference evidence="2 3" key="1">
    <citation type="submission" date="2015-03" db="EMBL/GenBank/DDBJ databases">
        <authorList>
            <person name="Hassan Y.I."/>
            <person name="Lepp D."/>
            <person name="Zhou T."/>
        </authorList>
    </citation>
    <scope>NUCLEOTIDE SEQUENCE [LARGE SCALE GENOMIC DNA]</scope>
    <source>
        <strain evidence="2 3">DSM 17137</strain>
    </source>
</reference>
<dbReference type="InterPro" id="IPR005325">
    <property type="entry name" value="DUF308_memb"/>
</dbReference>
<proteinExistence type="predicted"/>
<name>A0A0F5LUJ1_9HYPH</name>
<sequence length="172" mass="17764">MALRAGIMVVGGLLGLFWPSGALATLVTIGGVLMILDGGLGLWRLAFALERSSQFWATVARGAVAVIAGLMIVGYQLSSSALGESGLVTTIAVLALLVAALDLYLAIASRDTAPKGSFWPSLMGAALYAAFGLLLLFFPIAGAMTLIKIAGGLMLAYGVFLIYSVWNVTHTA</sequence>
<protein>
    <recommendedName>
        <fullName evidence="4">Acid-resistance membrane protein</fullName>
    </recommendedName>
</protein>
<evidence type="ECO:0000313" key="3">
    <source>
        <dbReference type="Proteomes" id="UP000033608"/>
    </source>
</evidence>
<dbReference type="STRING" id="1121477.SAMN02745223_01538"/>
<accession>A0A0F5LUJ1</accession>
<organism evidence="2 3">
    <name type="scientific">Devosia limi DSM 17137</name>
    <dbReference type="NCBI Taxonomy" id="1121477"/>
    <lineage>
        <taxon>Bacteria</taxon>
        <taxon>Pseudomonadati</taxon>
        <taxon>Pseudomonadota</taxon>
        <taxon>Alphaproteobacteria</taxon>
        <taxon>Hyphomicrobiales</taxon>
        <taxon>Devosiaceae</taxon>
        <taxon>Devosia</taxon>
    </lineage>
</organism>
<dbReference type="EMBL" id="LAJF01000043">
    <property type="protein sequence ID" value="KKB85961.1"/>
    <property type="molecule type" value="Genomic_DNA"/>
</dbReference>
<evidence type="ECO:0000313" key="2">
    <source>
        <dbReference type="EMBL" id="KKB85961.1"/>
    </source>
</evidence>
<comment type="caution">
    <text evidence="2">The sequence shown here is derived from an EMBL/GenBank/DDBJ whole genome shotgun (WGS) entry which is preliminary data.</text>
</comment>
<evidence type="ECO:0008006" key="4">
    <source>
        <dbReference type="Google" id="ProtNLM"/>
    </source>
</evidence>
<dbReference type="PATRIC" id="fig|1121477.3.peg.2077"/>
<keyword evidence="3" id="KW-1185">Reference proteome</keyword>